<evidence type="ECO:0000256" key="6">
    <source>
        <dbReference type="ARBA" id="ARBA00023136"/>
    </source>
</evidence>
<dbReference type="PANTHER" id="PTHR38686">
    <property type="entry name" value="APOLIPOPROTEIN N-ACYLTRANSFERASE"/>
    <property type="match status" value="1"/>
</dbReference>
<dbReference type="PROSITE" id="PS50263">
    <property type="entry name" value="CN_HYDROLASE"/>
    <property type="match status" value="1"/>
</dbReference>
<dbReference type="Pfam" id="PF00795">
    <property type="entry name" value="CN_hydrolase"/>
    <property type="match status" value="1"/>
</dbReference>
<keyword evidence="7" id="KW-0012">Acyltransferase</keyword>
<sequence length="484" mass="51445">MDSVSDHPRRYAVLAILLTGAALYFGSGLNTLPALTWLAPVPIFLVAPWLSARSAAVTAFAGWSLGLANLWRYLLTDLELPPAALAFLLLLAGVFTLTVLLFRALAVRRHFVLAAVVAPACWAACDYLIATVSPHGAFTSLAYTQAEVRPVIQLVSLTGPWGISFLLMLPAAVLAICCAPGVRRQAVLRASAGLLVVAVGVFSYGSWRLNDVPPAHAQVRIAIVSESTDDDSNWASPGGPSILANYTRAIEAAAWQGAQVVLLPEKIIDVQSSALPGLTDSFAKLAAGNKVVLVVGLTVFGEQDHNRALVFSPDGRTPTAYDKHHLIPGIEPYASGDQLGLMDGPDGERWGVLICKDLDFPALSRQYGKAGADLLLVPALDFDTDGWLHSRMALLRGVENGIPIARNGSKGRLTLTDQHGRLVSELPAASNQSVTLVGDLNPGIARTPYTRWGDWFAVLSILLTVIGASALVRPRRRPGGAARA</sequence>
<protein>
    <submittedName>
        <fullName evidence="10">Apolipoprotein N-acyltransferase</fullName>
    </submittedName>
</protein>
<evidence type="ECO:0000313" key="11">
    <source>
        <dbReference type="Proteomes" id="UP001500363"/>
    </source>
</evidence>
<feature type="transmembrane region" description="Helical" evidence="8">
    <location>
        <begin position="452"/>
        <end position="472"/>
    </location>
</feature>
<keyword evidence="6 8" id="KW-0472">Membrane</keyword>
<feature type="transmembrane region" description="Helical" evidence="8">
    <location>
        <begin position="161"/>
        <end position="179"/>
    </location>
</feature>
<keyword evidence="3" id="KW-0808">Transferase</keyword>
<reference evidence="11" key="1">
    <citation type="journal article" date="2019" name="Int. J. Syst. Evol. Microbiol.">
        <title>The Global Catalogue of Microorganisms (GCM) 10K type strain sequencing project: providing services to taxonomists for standard genome sequencing and annotation.</title>
        <authorList>
            <consortium name="The Broad Institute Genomics Platform"/>
            <consortium name="The Broad Institute Genome Sequencing Center for Infectious Disease"/>
            <person name="Wu L."/>
            <person name="Ma J."/>
        </authorList>
    </citation>
    <scope>NUCLEOTIDE SEQUENCE [LARGE SCALE GENOMIC DNA]</scope>
    <source>
        <strain evidence="11">JCM 14303</strain>
    </source>
</reference>
<feature type="transmembrane region" description="Helical" evidence="8">
    <location>
        <begin position="111"/>
        <end position="130"/>
    </location>
</feature>
<evidence type="ECO:0000256" key="1">
    <source>
        <dbReference type="ARBA" id="ARBA00004651"/>
    </source>
</evidence>
<evidence type="ECO:0000256" key="4">
    <source>
        <dbReference type="ARBA" id="ARBA00022692"/>
    </source>
</evidence>
<dbReference type="RefSeq" id="WP_344176831.1">
    <property type="nucleotide sequence ID" value="NZ_BAAANC010000002.1"/>
</dbReference>
<accession>A0ABP4M3K9</accession>
<dbReference type="PANTHER" id="PTHR38686:SF1">
    <property type="entry name" value="APOLIPOPROTEIN N-ACYLTRANSFERASE"/>
    <property type="match status" value="1"/>
</dbReference>
<proteinExistence type="predicted"/>
<keyword evidence="2" id="KW-1003">Cell membrane</keyword>
<dbReference type="InterPro" id="IPR045378">
    <property type="entry name" value="LNT_N"/>
</dbReference>
<gene>
    <name evidence="10" type="ORF">GCM10009741_43930</name>
</gene>
<keyword evidence="4 8" id="KW-0812">Transmembrane</keyword>
<keyword evidence="5 8" id="KW-1133">Transmembrane helix</keyword>
<evidence type="ECO:0000256" key="2">
    <source>
        <dbReference type="ARBA" id="ARBA00022475"/>
    </source>
</evidence>
<evidence type="ECO:0000256" key="8">
    <source>
        <dbReference type="SAM" id="Phobius"/>
    </source>
</evidence>
<name>A0ABP4M3K9_9ACTN</name>
<comment type="caution">
    <text evidence="10">The sequence shown here is derived from an EMBL/GenBank/DDBJ whole genome shotgun (WGS) entry which is preliminary data.</text>
</comment>
<dbReference type="InterPro" id="IPR003010">
    <property type="entry name" value="C-N_Hydrolase"/>
</dbReference>
<feature type="transmembrane region" description="Helical" evidence="8">
    <location>
        <begin position="83"/>
        <end position="104"/>
    </location>
</feature>
<dbReference type="Proteomes" id="UP001500363">
    <property type="component" value="Unassembled WGS sequence"/>
</dbReference>
<feature type="transmembrane region" description="Helical" evidence="8">
    <location>
        <begin position="12"/>
        <end position="38"/>
    </location>
</feature>
<evidence type="ECO:0000256" key="3">
    <source>
        <dbReference type="ARBA" id="ARBA00022679"/>
    </source>
</evidence>
<dbReference type="InterPro" id="IPR004563">
    <property type="entry name" value="Apolipo_AcylTrfase"/>
</dbReference>
<evidence type="ECO:0000259" key="9">
    <source>
        <dbReference type="PROSITE" id="PS50263"/>
    </source>
</evidence>
<dbReference type="EMBL" id="BAAANC010000002">
    <property type="protein sequence ID" value="GAA1536577.1"/>
    <property type="molecule type" value="Genomic_DNA"/>
</dbReference>
<feature type="transmembrane region" description="Helical" evidence="8">
    <location>
        <begin position="186"/>
        <end position="207"/>
    </location>
</feature>
<dbReference type="SUPFAM" id="SSF56317">
    <property type="entry name" value="Carbon-nitrogen hydrolase"/>
    <property type="match status" value="1"/>
</dbReference>
<keyword evidence="11" id="KW-1185">Reference proteome</keyword>
<dbReference type="Pfam" id="PF20154">
    <property type="entry name" value="LNT_N"/>
    <property type="match status" value="1"/>
</dbReference>
<feature type="domain" description="CN hydrolase" evidence="9">
    <location>
        <begin position="219"/>
        <end position="442"/>
    </location>
</feature>
<organism evidence="10 11">
    <name type="scientific">Kribbella lupini</name>
    <dbReference type="NCBI Taxonomy" id="291602"/>
    <lineage>
        <taxon>Bacteria</taxon>
        <taxon>Bacillati</taxon>
        <taxon>Actinomycetota</taxon>
        <taxon>Actinomycetes</taxon>
        <taxon>Propionibacteriales</taxon>
        <taxon>Kribbellaceae</taxon>
        <taxon>Kribbella</taxon>
    </lineage>
</organism>
<evidence type="ECO:0000256" key="5">
    <source>
        <dbReference type="ARBA" id="ARBA00022989"/>
    </source>
</evidence>
<dbReference type="Gene3D" id="3.60.110.10">
    <property type="entry name" value="Carbon-nitrogen hydrolase"/>
    <property type="match status" value="1"/>
</dbReference>
<dbReference type="InterPro" id="IPR036526">
    <property type="entry name" value="C-N_Hydrolase_sf"/>
</dbReference>
<evidence type="ECO:0000256" key="7">
    <source>
        <dbReference type="ARBA" id="ARBA00023315"/>
    </source>
</evidence>
<comment type="subcellular location">
    <subcellularLocation>
        <location evidence="1">Cell membrane</location>
        <topology evidence="1">Multi-pass membrane protein</topology>
    </subcellularLocation>
</comment>
<evidence type="ECO:0000313" key="10">
    <source>
        <dbReference type="EMBL" id="GAA1536577.1"/>
    </source>
</evidence>